<evidence type="ECO:0000259" key="2">
    <source>
        <dbReference type="SMART" id="SM00672"/>
    </source>
</evidence>
<dbReference type="InterPro" id="IPR051091">
    <property type="entry name" value="O-Glucosyltr/Glycosyltrsf_90"/>
</dbReference>
<dbReference type="InterPro" id="IPR006598">
    <property type="entry name" value="CAP10"/>
</dbReference>
<name>A0A438H9U7_VITVI</name>
<organism evidence="3 4">
    <name type="scientific">Vitis vinifera</name>
    <name type="common">Grape</name>
    <dbReference type="NCBI Taxonomy" id="29760"/>
    <lineage>
        <taxon>Eukaryota</taxon>
        <taxon>Viridiplantae</taxon>
        <taxon>Streptophyta</taxon>
        <taxon>Embryophyta</taxon>
        <taxon>Tracheophyta</taxon>
        <taxon>Spermatophyta</taxon>
        <taxon>Magnoliopsida</taxon>
        <taxon>eudicotyledons</taxon>
        <taxon>Gunneridae</taxon>
        <taxon>Pentapetalae</taxon>
        <taxon>rosids</taxon>
        <taxon>Vitales</taxon>
        <taxon>Vitaceae</taxon>
        <taxon>Viteae</taxon>
        <taxon>Vitis</taxon>
    </lineage>
</organism>
<evidence type="ECO:0000313" key="4">
    <source>
        <dbReference type="Proteomes" id="UP000288805"/>
    </source>
</evidence>
<dbReference type="Pfam" id="PF05686">
    <property type="entry name" value="Glyco_transf_90"/>
    <property type="match status" value="2"/>
</dbReference>
<evidence type="ECO:0000313" key="3">
    <source>
        <dbReference type="EMBL" id="RVW81223.1"/>
    </source>
</evidence>
<comment type="caution">
    <text evidence="3">The sequence shown here is derived from an EMBL/GenBank/DDBJ whole genome shotgun (WGS) entry which is preliminary data.</text>
</comment>
<dbReference type="SMART" id="SM00672">
    <property type="entry name" value="CAP10"/>
    <property type="match status" value="1"/>
</dbReference>
<dbReference type="PANTHER" id="PTHR12203:SF99">
    <property type="entry name" value="OS04G0534100 PROTEIN"/>
    <property type="match status" value="1"/>
</dbReference>
<dbReference type="EMBL" id="QGNW01000255">
    <property type="protein sequence ID" value="RVW81223.1"/>
    <property type="molecule type" value="Genomic_DNA"/>
</dbReference>
<sequence>MHARTTSGGSTRISGHGRRPESPRDDGSSEGPSILQASDIGRKGLHGEIQGGFSDKGRVHHMGILQLLKLYPGKVPDLELMFECGDRPRIKASEHGGRKGKKKVPPLFHYCASDDTLDIVFPDWSFWGWPEINIKPWNSLRKELEEGNNRTKWMDREPYAYWKGNIRTSGNRQALFKCRPSNNHDWNARVYDMDWGRESHEGFKDSNLASQCTHKYKIYMEGIAWSVSEKYILACDSMSLVPRSRYYDFFTRSLQPTIHYWPIQQNDICRSVKYAVDWATSIHKSMMALLIQIANSLFSDHILIILQAQKIGKAASNFVLEELKMNYVYDYMFHLLSEYAKLFKYKPTVPPGAIEIVPETMANTGGDLEKIYKNESSVKGPATTSPCTMPPPYDPKALKAFLKRKDKVTRKVEKLEASGNLNKDISP</sequence>
<gene>
    <name evidence="3" type="primary">POGLUT1_1</name>
    <name evidence="3" type="ORF">CK203_041045</name>
</gene>
<accession>A0A438H9U7</accession>
<dbReference type="Proteomes" id="UP000288805">
    <property type="component" value="Unassembled WGS sequence"/>
</dbReference>
<feature type="region of interest" description="Disordered" evidence="1">
    <location>
        <begin position="1"/>
        <end position="52"/>
    </location>
</feature>
<dbReference type="GO" id="GO:0016740">
    <property type="term" value="F:transferase activity"/>
    <property type="evidence" value="ECO:0007669"/>
    <property type="project" value="UniProtKB-KW"/>
</dbReference>
<dbReference type="AlphaFoldDB" id="A0A438H9U7"/>
<feature type="compositionally biased region" description="Polar residues" evidence="1">
    <location>
        <begin position="1"/>
        <end position="13"/>
    </location>
</feature>
<protein>
    <submittedName>
        <fullName evidence="3">Protein O-glucosyltransferase 1</fullName>
    </submittedName>
</protein>
<proteinExistence type="predicted"/>
<keyword evidence="3" id="KW-0808">Transferase</keyword>
<reference evidence="3 4" key="1">
    <citation type="journal article" date="2018" name="PLoS Genet.">
        <title>Population sequencing reveals clonal diversity and ancestral inbreeding in the grapevine cultivar Chardonnay.</title>
        <authorList>
            <person name="Roach M.J."/>
            <person name="Johnson D.L."/>
            <person name="Bohlmann J."/>
            <person name="van Vuuren H.J."/>
            <person name="Jones S.J."/>
            <person name="Pretorius I.S."/>
            <person name="Schmidt S.A."/>
            <person name="Borneman A.R."/>
        </authorList>
    </citation>
    <scope>NUCLEOTIDE SEQUENCE [LARGE SCALE GENOMIC DNA]</scope>
    <source>
        <strain evidence="4">cv. Chardonnay</strain>
        <tissue evidence="3">Leaf</tissue>
    </source>
</reference>
<feature type="compositionally biased region" description="Basic and acidic residues" evidence="1">
    <location>
        <begin position="18"/>
        <end position="27"/>
    </location>
</feature>
<feature type="domain" description="Glycosyl transferase CAP10" evidence="2">
    <location>
        <begin position="74"/>
        <end position="346"/>
    </location>
</feature>
<evidence type="ECO:0000256" key="1">
    <source>
        <dbReference type="SAM" id="MobiDB-lite"/>
    </source>
</evidence>
<dbReference type="PANTHER" id="PTHR12203">
    <property type="entry name" value="KDEL LYS-ASP-GLU-LEU CONTAINING - RELATED"/>
    <property type="match status" value="1"/>
</dbReference>